<dbReference type="EMBL" id="JAPNKE010000002">
    <property type="protein sequence ID" value="MCY1009802.1"/>
    <property type="molecule type" value="Genomic_DNA"/>
</dbReference>
<accession>A0A9X3ETE0</accession>
<protein>
    <submittedName>
        <fullName evidence="2">Uncharacterized protein</fullName>
    </submittedName>
</protein>
<feature type="region of interest" description="Disordered" evidence="1">
    <location>
        <begin position="79"/>
        <end position="102"/>
    </location>
</feature>
<name>A0A9X3ETE0_9BACT</name>
<keyword evidence="3" id="KW-1185">Reference proteome</keyword>
<organism evidence="2 3">
    <name type="scientific">Nannocystis pusilla</name>
    <dbReference type="NCBI Taxonomy" id="889268"/>
    <lineage>
        <taxon>Bacteria</taxon>
        <taxon>Pseudomonadati</taxon>
        <taxon>Myxococcota</taxon>
        <taxon>Polyangia</taxon>
        <taxon>Nannocystales</taxon>
        <taxon>Nannocystaceae</taxon>
        <taxon>Nannocystis</taxon>
    </lineage>
</organism>
<gene>
    <name evidence="2" type="ORF">OV079_30430</name>
</gene>
<evidence type="ECO:0000313" key="3">
    <source>
        <dbReference type="Proteomes" id="UP001150924"/>
    </source>
</evidence>
<dbReference type="Proteomes" id="UP001150924">
    <property type="component" value="Unassembled WGS sequence"/>
</dbReference>
<evidence type="ECO:0000313" key="2">
    <source>
        <dbReference type="EMBL" id="MCY1009802.1"/>
    </source>
</evidence>
<feature type="compositionally biased region" description="Low complexity" evidence="1">
    <location>
        <begin position="235"/>
        <end position="248"/>
    </location>
</feature>
<dbReference type="AlphaFoldDB" id="A0A9X3ETE0"/>
<sequence>MAAGLEVEHAVGVGGDQLDVLLVAADREAEVQVVELRGRGRRVRGRRQRLGEMDAEGPGADVDGLAVGDRDDLAGLVHRPGRAGAEDHGRGRVGVGQREDAPERRDRLAAVLRLGERDGLLGVDERVAVGATEPEDTARGQHGRDARLEPAAVDVDAVATVQVLDVPAGAGPAEDGVFAGHLGFVEADRAGPRAADEVAAAQQPAEAAVGLSQPRHGVDHYAGTRTAPSMSDLPASPRARARGACARA</sequence>
<reference evidence="2" key="1">
    <citation type="submission" date="2022-11" db="EMBL/GenBank/DDBJ databases">
        <title>Minimal conservation of predation-associated metabolite biosynthetic gene clusters underscores biosynthetic potential of Myxococcota including descriptions for ten novel species: Archangium lansinium sp. nov., Myxococcus landrumus sp. nov., Nannocystis bai.</title>
        <authorList>
            <person name="Ahearne A."/>
            <person name="Stevens C."/>
            <person name="Phillips K."/>
        </authorList>
    </citation>
    <scope>NUCLEOTIDE SEQUENCE</scope>
    <source>
        <strain evidence="2">Na p29</strain>
    </source>
</reference>
<proteinExistence type="predicted"/>
<evidence type="ECO:0000256" key="1">
    <source>
        <dbReference type="SAM" id="MobiDB-lite"/>
    </source>
</evidence>
<feature type="region of interest" description="Disordered" evidence="1">
    <location>
        <begin position="207"/>
        <end position="248"/>
    </location>
</feature>
<comment type="caution">
    <text evidence="2">The sequence shown here is derived from an EMBL/GenBank/DDBJ whole genome shotgun (WGS) entry which is preliminary data.</text>
</comment>